<reference evidence="4 5" key="1">
    <citation type="submission" date="2024-02" db="EMBL/GenBank/DDBJ databases">
        <title>High-quality chromosome-scale genome assembly of Pensacola bahiagrass (Paspalum notatum Flugge var. saurae).</title>
        <authorList>
            <person name="Vega J.M."/>
            <person name="Podio M."/>
            <person name="Orjuela J."/>
            <person name="Siena L.A."/>
            <person name="Pessino S.C."/>
            <person name="Combes M.C."/>
            <person name="Mariac C."/>
            <person name="Albertini E."/>
            <person name="Pupilli F."/>
            <person name="Ortiz J.P.A."/>
            <person name="Leblanc O."/>
        </authorList>
    </citation>
    <scope>NUCLEOTIDE SEQUENCE [LARGE SCALE GENOMIC DNA]</scope>
    <source>
        <strain evidence="4">R1</strain>
        <tissue evidence="4">Leaf</tissue>
    </source>
</reference>
<proteinExistence type="predicted"/>
<evidence type="ECO:0000313" key="5">
    <source>
        <dbReference type="Proteomes" id="UP001341281"/>
    </source>
</evidence>
<name>A0AAQ3WM83_PASNO</name>
<dbReference type="GO" id="GO:0002758">
    <property type="term" value="P:innate immune response-activating signaling pathway"/>
    <property type="evidence" value="ECO:0007669"/>
    <property type="project" value="UniProtKB-ARBA"/>
</dbReference>
<feature type="domain" description="R13L1/DRL21-like LRR repeat region" evidence="3">
    <location>
        <begin position="158"/>
        <end position="251"/>
    </location>
</feature>
<evidence type="ECO:0000256" key="1">
    <source>
        <dbReference type="ARBA" id="ARBA00022737"/>
    </source>
</evidence>
<protein>
    <recommendedName>
        <fullName evidence="3">R13L1/DRL21-like LRR repeat region domain-containing protein</fullName>
    </recommendedName>
</protein>
<dbReference type="SUPFAM" id="SSF52047">
    <property type="entry name" value="RNI-like"/>
    <property type="match status" value="1"/>
</dbReference>
<keyword evidence="2" id="KW-0611">Plant defense</keyword>
<dbReference type="Pfam" id="PF25019">
    <property type="entry name" value="LRR_R13L1-DRL21"/>
    <property type="match status" value="1"/>
</dbReference>
<dbReference type="Proteomes" id="UP001341281">
    <property type="component" value="Chromosome 03"/>
</dbReference>
<dbReference type="InterPro" id="IPR032675">
    <property type="entry name" value="LRR_dom_sf"/>
</dbReference>
<keyword evidence="1" id="KW-0677">Repeat</keyword>
<evidence type="ECO:0000313" key="4">
    <source>
        <dbReference type="EMBL" id="WVZ66972.1"/>
    </source>
</evidence>
<evidence type="ECO:0000256" key="2">
    <source>
        <dbReference type="ARBA" id="ARBA00022821"/>
    </source>
</evidence>
<dbReference type="PANTHER" id="PTHR23155:SF860">
    <property type="entry name" value="OS01G0359800 PROTEIN"/>
    <property type="match status" value="1"/>
</dbReference>
<dbReference type="InterPro" id="IPR036388">
    <property type="entry name" value="WH-like_DNA-bd_sf"/>
</dbReference>
<organism evidence="4 5">
    <name type="scientific">Paspalum notatum var. saurae</name>
    <dbReference type="NCBI Taxonomy" id="547442"/>
    <lineage>
        <taxon>Eukaryota</taxon>
        <taxon>Viridiplantae</taxon>
        <taxon>Streptophyta</taxon>
        <taxon>Embryophyta</taxon>
        <taxon>Tracheophyta</taxon>
        <taxon>Spermatophyta</taxon>
        <taxon>Magnoliopsida</taxon>
        <taxon>Liliopsida</taxon>
        <taxon>Poales</taxon>
        <taxon>Poaceae</taxon>
        <taxon>PACMAD clade</taxon>
        <taxon>Panicoideae</taxon>
        <taxon>Andropogonodae</taxon>
        <taxon>Paspaleae</taxon>
        <taxon>Paspalinae</taxon>
        <taxon>Paspalum</taxon>
    </lineage>
</organism>
<evidence type="ECO:0000259" key="3">
    <source>
        <dbReference type="Pfam" id="PF25019"/>
    </source>
</evidence>
<dbReference type="InterPro" id="IPR042197">
    <property type="entry name" value="Apaf_helical"/>
</dbReference>
<dbReference type="InterPro" id="IPR044974">
    <property type="entry name" value="Disease_R_plants"/>
</dbReference>
<keyword evidence="5" id="KW-1185">Reference proteome</keyword>
<dbReference type="SUPFAM" id="SSF52540">
    <property type="entry name" value="P-loop containing nucleoside triphosphate hydrolases"/>
    <property type="match status" value="1"/>
</dbReference>
<dbReference type="Gene3D" id="1.10.10.10">
    <property type="entry name" value="Winged helix-like DNA-binding domain superfamily/Winged helix DNA-binding domain"/>
    <property type="match status" value="1"/>
</dbReference>
<dbReference type="GO" id="GO:0009626">
    <property type="term" value="P:plant-type hypersensitive response"/>
    <property type="evidence" value="ECO:0007669"/>
    <property type="project" value="UniProtKB-ARBA"/>
</dbReference>
<dbReference type="InterPro" id="IPR056789">
    <property type="entry name" value="LRR_R13L1-DRL21"/>
</dbReference>
<dbReference type="GO" id="GO:0042742">
    <property type="term" value="P:defense response to bacterium"/>
    <property type="evidence" value="ECO:0007669"/>
    <property type="project" value="UniProtKB-ARBA"/>
</dbReference>
<dbReference type="FunFam" id="1.10.10.10:FF:000322">
    <property type="entry name" value="Probable disease resistance protein At1g63360"/>
    <property type="match status" value="1"/>
</dbReference>
<dbReference type="Gene3D" id="1.10.8.430">
    <property type="entry name" value="Helical domain of apoptotic protease-activating factors"/>
    <property type="match status" value="1"/>
</dbReference>
<dbReference type="EMBL" id="CP144747">
    <property type="protein sequence ID" value="WVZ66972.1"/>
    <property type="molecule type" value="Genomic_DNA"/>
</dbReference>
<dbReference type="InterPro" id="IPR027417">
    <property type="entry name" value="P-loop_NTPase"/>
</dbReference>
<sequence>MGTVVAHDIAVLDNRFIKEIIQSRAFSLQHSSPAPEALLGMVNDFVSRCVGSTLAAKALGGVLCSKTSEEEWKAVLSKTNAYSKDTEIFPILKLTYDDLPPRMKQCFAFCAVFPKDYTICADMLIQLWMANGFIPEQQEAQPEKIGKQIFNELASSNLVQLKHLNLCGKLELHQLENVTEADAKATNLRNKELTSLTLNWTDDEKEEQHYRRVLDGLEPNGRLQALRIDGTRCFPAWINMLQNLVELHVSGSSFKSWGLVEGIDGEQPTFPALETAYINACPELTILPEAPKLARQKWDHKSPMVELKLNGNLFFEPGAQELWTCFVQLQRLEIWLCDVLVHWPEREFQSLVALKILDIYGCNNLIGYARGPEPSASRSSQLLPFLETLYIRGCAKLVEVFNLPASLKVMTIGGCPMLESIFRKQQDSRLCESLRSLPLPDEPGAYSSLESLTISHCPGVKTLPKFLLQQLSSIQDKTLDARYQGPMLLKPKTWKYGIRRD</sequence>
<accession>A0AAQ3WM83</accession>
<dbReference type="Gene3D" id="3.80.10.10">
    <property type="entry name" value="Ribonuclease Inhibitor"/>
    <property type="match status" value="1"/>
</dbReference>
<dbReference type="AlphaFoldDB" id="A0AAQ3WM83"/>
<dbReference type="PANTHER" id="PTHR23155">
    <property type="entry name" value="DISEASE RESISTANCE PROTEIN RP"/>
    <property type="match status" value="1"/>
</dbReference>
<gene>
    <name evidence="4" type="ORF">U9M48_016122</name>
</gene>